<comment type="similarity">
    <text evidence="1">Belongs to the MlaA family.</text>
</comment>
<dbReference type="Pfam" id="PF04333">
    <property type="entry name" value="MlaA"/>
    <property type="match status" value="1"/>
</dbReference>
<comment type="caution">
    <text evidence="5">The sequence shown here is derived from an EMBL/GenBank/DDBJ whole genome shotgun (WGS) entry which is preliminary data.</text>
</comment>
<dbReference type="PROSITE" id="PS51257">
    <property type="entry name" value="PROKAR_LIPOPROTEIN"/>
    <property type="match status" value="1"/>
</dbReference>
<dbReference type="EMBL" id="PSNX01000008">
    <property type="protein sequence ID" value="PPE66296.1"/>
    <property type="molecule type" value="Genomic_DNA"/>
</dbReference>
<dbReference type="PANTHER" id="PTHR30035">
    <property type="entry name" value="LIPOPROTEIN VACJ-RELATED"/>
    <property type="match status" value="1"/>
</dbReference>
<feature type="chain" id="PRO_5015758650" evidence="4">
    <location>
        <begin position="22"/>
        <end position="253"/>
    </location>
</feature>
<evidence type="ECO:0000256" key="4">
    <source>
        <dbReference type="SAM" id="SignalP"/>
    </source>
</evidence>
<evidence type="ECO:0000313" key="6">
    <source>
        <dbReference type="Proteomes" id="UP000238605"/>
    </source>
</evidence>
<feature type="region of interest" description="Disordered" evidence="3">
    <location>
        <begin position="221"/>
        <end position="253"/>
    </location>
</feature>
<sequence>MRHVLIRLLLLASLGGLGACATTHPGDPFEPVNRKVFAFNDAVDRAVLEPTAKAYRAVVPGPVRTGVSNFFGNIADLWSAVNSFLQFKLADGLHSTMRVGINTFFGFGGLLDIASEAGLYAVPEDFGQTLGHWGLGPGPYLVLPLLGPSTLRDTAALPVDMQASPGNLLTNDTATGYGITGLRVIDTRTRLLEATRMLDDAALDKYLFTRDAWLQRRRNLVYDGAPPPSEDEEDWDSDEPAAAPAPTPAASAP</sequence>
<organism evidence="5 6">
    <name type="scientific">Caldimonas caldifontis</name>
    <dbReference type="NCBI Taxonomy" id="1452508"/>
    <lineage>
        <taxon>Bacteria</taxon>
        <taxon>Pseudomonadati</taxon>
        <taxon>Pseudomonadota</taxon>
        <taxon>Betaproteobacteria</taxon>
        <taxon>Burkholderiales</taxon>
        <taxon>Sphaerotilaceae</taxon>
        <taxon>Caldimonas</taxon>
    </lineage>
</organism>
<dbReference type="AlphaFoldDB" id="A0A2S5SUB8"/>
<name>A0A2S5SUB8_9BURK</name>
<dbReference type="InterPro" id="IPR007428">
    <property type="entry name" value="MlaA"/>
</dbReference>
<feature type="compositionally biased region" description="Acidic residues" evidence="3">
    <location>
        <begin position="229"/>
        <end position="239"/>
    </location>
</feature>
<dbReference type="PRINTS" id="PR01805">
    <property type="entry name" value="VACJLIPOPROT"/>
</dbReference>
<evidence type="ECO:0000313" key="5">
    <source>
        <dbReference type="EMBL" id="PPE66296.1"/>
    </source>
</evidence>
<evidence type="ECO:0000256" key="1">
    <source>
        <dbReference type="ARBA" id="ARBA00010634"/>
    </source>
</evidence>
<feature type="signal peptide" evidence="4">
    <location>
        <begin position="1"/>
        <end position="21"/>
    </location>
</feature>
<dbReference type="Proteomes" id="UP000238605">
    <property type="component" value="Unassembled WGS sequence"/>
</dbReference>
<proteinExistence type="inferred from homology"/>
<dbReference type="OrthoDB" id="9785326at2"/>
<keyword evidence="2 4" id="KW-0732">Signal</keyword>
<keyword evidence="6" id="KW-1185">Reference proteome</keyword>
<evidence type="ECO:0000256" key="3">
    <source>
        <dbReference type="SAM" id="MobiDB-lite"/>
    </source>
</evidence>
<feature type="compositionally biased region" description="Low complexity" evidence="3">
    <location>
        <begin position="240"/>
        <end position="253"/>
    </location>
</feature>
<reference evidence="5 6" key="1">
    <citation type="submission" date="2018-02" db="EMBL/GenBank/DDBJ databases">
        <title>Reclassifiation of [Polyangium] brachysporum DSM 7029 as Guopingzhaonella breviflexa gen. nov., sp. nov., a member of the family Comamonadaceae.</title>
        <authorList>
            <person name="Tang B."/>
        </authorList>
    </citation>
    <scope>NUCLEOTIDE SEQUENCE [LARGE SCALE GENOMIC DNA]</scope>
    <source>
        <strain evidence="5 6">BCRC 80649</strain>
    </source>
</reference>
<evidence type="ECO:0000256" key="2">
    <source>
        <dbReference type="ARBA" id="ARBA00022729"/>
    </source>
</evidence>
<dbReference type="GO" id="GO:0016020">
    <property type="term" value="C:membrane"/>
    <property type="evidence" value="ECO:0007669"/>
    <property type="project" value="InterPro"/>
</dbReference>
<protein>
    <submittedName>
        <fullName evidence="5">ABC transporter</fullName>
    </submittedName>
</protein>
<dbReference type="GO" id="GO:0120010">
    <property type="term" value="P:intermembrane phospholipid transfer"/>
    <property type="evidence" value="ECO:0007669"/>
    <property type="project" value="TreeGrafter"/>
</dbReference>
<accession>A0A2S5SUB8</accession>
<dbReference type="RefSeq" id="WP_104302579.1">
    <property type="nucleotide sequence ID" value="NZ_PSNX01000008.1"/>
</dbReference>
<gene>
    <name evidence="5" type="ORF">C1704_09990</name>
</gene>
<dbReference type="PANTHER" id="PTHR30035:SF3">
    <property type="entry name" value="INTERMEMBRANE PHOSPHOLIPID TRANSPORT SYSTEM LIPOPROTEIN MLAA"/>
    <property type="match status" value="1"/>
</dbReference>